<dbReference type="eggNOG" id="COG1413">
    <property type="taxonomic scope" value="Bacteria"/>
</dbReference>
<dbReference type="Proteomes" id="UP000008631">
    <property type="component" value="Chromosome"/>
</dbReference>
<name>E8R314_ISOPI</name>
<dbReference type="InterPro" id="IPR016024">
    <property type="entry name" value="ARM-type_fold"/>
</dbReference>
<dbReference type="SUPFAM" id="SSF48371">
    <property type="entry name" value="ARM repeat"/>
    <property type="match status" value="1"/>
</dbReference>
<protein>
    <recommendedName>
        <fullName evidence="3">HEAT repeat domain-containing protein</fullName>
    </recommendedName>
</protein>
<reference evidence="1 2" key="2">
    <citation type="journal article" date="2011" name="Stand. Genomic Sci.">
        <title>Complete genome sequence of Isosphaera pallida type strain (IS1B).</title>
        <authorList>
            <consortium name="US DOE Joint Genome Institute (JGI-PGF)"/>
            <person name="Goker M."/>
            <person name="Cleland D."/>
            <person name="Saunders E."/>
            <person name="Lapidus A."/>
            <person name="Nolan M."/>
            <person name="Lucas S."/>
            <person name="Hammon N."/>
            <person name="Deshpande S."/>
            <person name="Cheng J.F."/>
            <person name="Tapia R."/>
            <person name="Han C."/>
            <person name="Goodwin L."/>
            <person name="Pitluck S."/>
            <person name="Liolios K."/>
            <person name="Pagani I."/>
            <person name="Ivanova N."/>
            <person name="Mavromatis K."/>
            <person name="Pati A."/>
            <person name="Chen A."/>
            <person name="Palaniappan K."/>
            <person name="Land M."/>
            <person name="Hauser L."/>
            <person name="Chang Y.J."/>
            <person name="Jeffries C.D."/>
            <person name="Detter J.C."/>
            <person name="Beck B."/>
            <person name="Woyke T."/>
            <person name="Bristow J."/>
            <person name="Eisen J.A."/>
            <person name="Markowitz V."/>
            <person name="Hugenholtz P."/>
            <person name="Kyrpides N.C."/>
            <person name="Klenk H.P."/>
        </authorList>
    </citation>
    <scope>NUCLEOTIDE SEQUENCE [LARGE SCALE GENOMIC DNA]</scope>
    <source>
        <strain evidence="2">ATCC 43644 / DSM 9630 / IS1B</strain>
    </source>
</reference>
<evidence type="ECO:0008006" key="3">
    <source>
        <dbReference type="Google" id="ProtNLM"/>
    </source>
</evidence>
<dbReference type="EMBL" id="CP002353">
    <property type="protein sequence ID" value="ADV61518.1"/>
    <property type="molecule type" value="Genomic_DNA"/>
</dbReference>
<dbReference type="AlphaFoldDB" id="E8R314"/>
<dbReference type="InParanoid" id="E8R314"/>
<evidence type="ECO:0000313" key="1">
    <source>
        <dbReference type="EMBL" id="ADV61518.1"/>
    </source>
</evidence>
<sequence>MSIAILNQVYDETKRLAVAGAMVAHGDFRLKKLIAPLELAGTQAPVLAKVADAARRVVEGEESQTAEALLDLAALVTAILFTQGTTGVEGQLEPIESIHLEQHGSIGIQASARTLKPLLDALTGTGSGRVAQIQEAHERGLFRDPRLVTPALKALDDPYAEIAEIMEKKVLPLYGKAIVPLLRADYDPQGKTVNARRLRLIHRLDPETARPLVLDALEHGSKEVKLAALACLGDGPDDLARLVEQARARNQEVRAAAFAGLVKHTDPVVPSLIQTALQSKDYQTVADIIQESKREDLVVFLIRQIQTDLDGLAQLDDKKEISARVERITHGLQALNDTGSTAAEQFLLNLFPKRDQWIKLKGTPYSGNDLCDAIIQAMATFSTATQTALAQAHAEFEADKLARCFKAGITSLSPARLFDLFSPYLTATTPEETKHPARKAKVNAKSNSAKALVILETLGGHRSGSWWDRHDEESLDDQFDPRWLDLALTHQHLGAVVRVGKIGHPGLDAFLATTFQETISTAKDPNALYLIVHALVTFRHPLATDAILATSEKMVTGKYQYYHIWWLPSLVAQLPKASLSRLEEMVPKLKGYTQQQWVEAIKELRARPWDPELDTPAQT</sequence>
<accession>E8R314</accession>
<keyword evidence="2" id="KW-1185">Reference proteome</keyword>
<evidence type="ECO:0000313" key="2">
    <source>
        <dbReference type="Proteomes" id="UP000008631"/>
    </source>
</evidence>
<proteinExistence type="predicted"/>
<dbReference type="HOGENOM" id="CLU_030411_0_0_0"/>
<dbReference type="KEGG" id="ipa:Isop_0929"/>
<gene>
    <name evidence="1" type="ordered locus">Isop_0929</name>
</gene>
<dbReference type="RefSeq" id="WP_013563807.1">
    <property type="nucleotide sequence ID" value="NC_014962.1"/>
</dbReference>
<reference key="1">
    <citation type="submission" date="2010-11" db="EMBL/GenBank/DDBJ databases">
        <title>The complete sequence of chromosome of Isophaera pallida ATCC 43644.</title>
        <authorList>
            <consortium name="US DOE Joint Genome Institute (JGI-PGF)"/>
            <person name="Lucas S."/>
            <person name="Copeland A."/>
            <person name="Lapidus A."/>
            <person name="Bruce D."/>
            <person name="Goodwin L."/>
            <person name="Pitluck S."/>
            <person name="Kyrpides N."/>
            <person name="Mavromatis K."/>
            <person name="Pagani I."/>
            <person name="Ivanova N."/>
            <person name="Saunders E."/>
            <person name="Brettin T."/>
            <person name="Detter J.C."/>
            <person name="Han C."/>
            <person name="Tapia R."/>
            <person name="Land M."/>
            <person name="Hauser L."/>
            <person name="Markowitz V."/>
            <person name="Cheng J.-F."/>
            <person name="Hugenholtz P."/>
            <person name="Woyke T."/>
            <person name="Wu D."/>
            <person name="Eisen J.A."/>
        </authorList>
    </citation>
    <scope>NUCLEOTIDE SEQUENCE</scope>
    <source>
        <strain>ATCC 43644</strain>
    </source>
</reference>
<dbReference type="InterPro" id="IPR011989">
    <property type="entry name" value="ARM-like"/>
</dbReference>
<dbReference type="OrthoDB" id="83685at2"/>
<organism evidence="1 2">
    <name type="scientific">Isosphaera pallida (strain ATCC 43644 / DSM 9630 / IS1B)</name>
    <dbReference type="NCBI Taxonomy" id="575540"/>
    <lineage>
        <taxon>Bacteria</taxon>
        <taxon>Pseudomonadati</taxon>
        <taxon>Planctomycetota</taxon>
        <taxon>Planctomycetia</taxon>
        <taxon>Isosphaerales</taxon>
        <taxon>Isosphaeraceae</taxon>
        <taxon>Isosphaera</taxon>
    </lineage>
</organism>
<dbReference type="STRING" id="575540.Isop_0929"/>
<dbReference type="Gene3D" id="1.25.10.10">
    <property type="entry name" value="Leucine-rich Repeat Variant"/>
    <property type="match status" value="1"/>
</dbReference>